<feature type="domain" description="Thiamine pyrophosphate enzyme TPP-binding" evidence="8">
    <location>
        <begin position="394"/>
        <end position="518"/>
    </location>
</feature>
<evidence type="ECO:0000256" key="6">
    <source>
        <dbReference type="HAMAP-Rule" id="MF_01659"/>
    </source>
</evidence>
<keyword evidence="3 6" id="KW-0460">Magnesium</keyword>
<dbReference type="InterPro" id="IPR011766">
    <property type="entry name" value="TPP_enzyme_TPP-bd"/>
</dbReference>
<dbReference type="Gene3D" id="3.40.50.1220">
    <property type="entry name" value="TPP-binding domain"/>
    <property type="match status" value="1"/>
</dbReference>
<dbReference type="InterPro" id="IPR004433">
    <property type="entry name" value="MenaQ_synth_MenD"/>
</dbReference>
<comment type="similarity">
    <text evidence="6">Belongs to the TPP enzyme family. MenD subfamily.</text>
</comment>
<evidence type="ECO:0000256" key="4">
    <source>
        <dbReference type="ARBA" id="ARBA00023052"/>
    </source>
</evidence>
<feature type="region of interest" description="Disordered" evidence="7">
    <location>
        <begin position="179"/>
        <end position="207"/>
    </location>
</feature>
<dbReference type="GO" id="GO:0030145">
    <property type="term" value="F:manganese ion binding"/>
    <property type="evidence" value="ECO:0007669"/>
    <property type="project" value="UniProtKB-UniRule"/>
</dbReference>
<reference evidence="11" key="1">
    <citation type="submission" date="2016-10" db="EMBL/GenBank/DDBJ databases">
        <authorList>
            <person name="Varghese N."/>
            <person name="Submissions S."/>
        </authorList>
    </citation>
    <scope>NUCLEOTIDE SEQUENCE [LARGE SCALE GENOMIC DNA]</scope>
    <source>
        <strain evidence="11">DSM 22127</strain>
    </source>
</reference>
<keyword evidence="4 6" id="KW-0786">Thiamine pyrophosphate</keyword>
<dbReference type="PIRSF" id="PIRSF004983">
    <property type="entry name" value="MenD"/>
    <property type="match status" value="1"/>
</dbReference>
<dbReference type="AlphaFoldDB" id="A0A1H1TQU5"/>
<dbReference type="GO" id="GO:0030976">
    <property type="term" value="F:thiamine pyrophosphate binding"/>
    <property type="evidence" value="ECO:0007669"/>
    <property type="project" value="UniProtKB-UniRule"/>
</dbReference>
<dbReference type="PANTHER" id="PTHR42916:SF1">
    <property type="entry name" value="PROTEIN PHYLLO, CHLOROPLASTIC"/>
    <property type="match status" value="1"/>
</dbReference>
<dbReference type="PANTHER" id="PTHR42916">
    <property type="entry name" value="2-SUCCINYL-5-ENOLPYRUVYL-6-HYDROXY-3-CYCLOHEXENE-1-CARBOXYLATE SYNTHASE"/>
    <property type="match status" value="1"/>
</dbReference>
<organism evidence="10 11">
    <name type="scientific">Nocardioides scoriae</name>
    <dbReference type="NCBI Taxonomy" id="642780"/>
    <lineage>
        <taxon>Bacteria</taxon>
        <taxon>Bacillati</taxon>
        <taxon>Actinomycetota</taxon>
        <taxon>Actinomycetes</taxon>
        <taxon>Propionibacteriales</taxon>
        <taxon>Nocardioidaceae</taxon>
        <taxon>Nocardioides</taxon>
    </lineage>
</organism>
<evidence type="ECO:0000256" key="2">
    <source>
        <dbReference type="ARBA" id="ARBA00022723"/>
    </source>
</evidence>
<dbReference type="GO" id="GO:0000287">
    <property type="term" value="F:magnesium ion binding"/>
    <property type="evidence" value="ECO:0007669"/>
    <property type="project" value="UniProtKB-UniRule"/>
</dbReference>
<keyword evidence="11" id="KW-1185">Reference proteome</keyword>
<comment type="cofactor">
    <cofactor evidence="6">
        <name>thiamine diphosphate</name>
        <dbReference type="ChEBI" id="CHEBI:58937"/>
    </cofactor>
    <text evidence="6">Binds 1 thiamine pyrophosphate per subunit.</text>
</comment>
<comment type="pathway">
    <text evidence="6">Quinol/quinone metabolism; menaquinone biosynthesis.</text>
</comment>
<dbReference type="GO" id="GO:0009234">
    <property type="term" value="P:menaquinone biosynthetic process"/>
    <property type="evidence" value="ECO:0007669"/>
    <property type="project" value="UniProtKB-UniRule"/>
</dbReference>
<dbReference type="Gene3D" id="3.40.50.970">
    <property type="match status" value="2"/>
</dbReference>
<keyword evidence="5 6" id="KW-0464">Manganese</keyword>
<keyword evidence="1 6" id="KW-0808">Transferase</keyword>
<dbReference type="CDD" id="cd07037">
    <property type="entry name" value="TPP_PYR_MenD"/>
    <property type="match status" value="1"/>
</dbReference>
<dbReference type="STRING" id="642780.SAMN04488570_2310"/>
<feature type="compositionally biased region" description="Pro residues" evidence="7">
    <location>
        <begin position="179"/>
        <end position="191"/>
    </location>
</feature>
<keyword evidence="2 6" id="KW-0479">Metal-binding</keyword>
<dbReference type="UniPathway" id="UPA01057">
    <property type="reaction ID" value="UER00164"/>
</dbReference>
<accession>A0A1H1TQU5</accession>
<evidence type="ECO:0000259" key="8">
    <source>
        <dbReference type="Pfam" id="PF02775"/>
    </source>
</evidence>
<feature type="region of interest" description="Disordered" evidence="7">
    <location>
        <begin position="1"/>
        <end position="22"/>
    </location>
</feature>
<dbReference type="CDD" id="cd02009">
    <property type="entry name" value="TPP_SHCHC_synthase"/>
    <property type="match status" value="1"/>
</dbReference>
<gene>
    <name evidence="6" type="primary">menD</name>
    <name evidence="10" type="ORF">SAMN04488570_2310</name>
</gene>
<comment type="cofactor">
    <cofactor evidence="6">
        <name>Mg(2+)</name>
        <dbReference type="ChEBI" id="CHEBI:18420"/>
    </cofactor>
    <cofactor evidence="6">
        <name>Mn(2+)</name>
        <dbReference type="ChEBI" id="CHEBI:29035"/>
    </cofactor>
</comment>
<comment type="function">
    <text evidence="6">Catalyzes the thiamine diphosphate-dependent decarboxylation of 2-oxoglutarate and the subsequent addition of the resulting succinic semialdehyde-thiamine pyrophosphate anion to isochorismate to yield 2-succinyl-5-enolpyruvyl-6-hydroxy-3-cyclohexene-1-carboxylate (SEPHCHC).</text>
</comment>
<dbReference type="Proteomes" id="UP000198859">
    <property type="component" value="Chromosome I"/>
</dbReference>
<evidence type="ECO:0000256" key="3">
    <source>
        <dbReference type="ARBA" id="ARBA00022842"/>
    </source>
</evidence>
<protein>
    <recommendedName>
        <fullName evidence="6">2-succinyl-5-enolpyruvyl-6-hydroxy-3-cyclohexene-1-carboxylate synthase</fullName>
        <shortName evidence="6">SEPHCHC synthase</shortName>
        <ecNumber evidence="6">2.2.1.9</ecNumber>
    </recommendedName>
    <alternativeName>
        <fullName evidence="6">Menaquinone biosynthesis protein MenD</fullName>
    </alternativeName>
</protein>
<dbReference type="GO" id="GO:0070204">
    <property type="term" value="F:2-succinyl-5-enolpyruvyl-6-hydroxy-3-cyclohexene-1-carboxylic-acid synthase activity"/>
    <property type="evidence" value="ECO:0007669"/>
    <property type="project" value="UniProtKB-UniRule"/>
</dbReference>
<evidence type="ECO:0000256" key="5">
    <source>
        <dbReference type="ARBA" id="ARBA00023211"/>
    </source>
</evidence>
<dbReference type="InterPro" id="IPR012001">
    <property type="entry name" value="Thiamin_PyroP_enz_TPP-bd_dom"/>
</dbReference>
<dbReference type="Pfam" id="PF02776">
    <property type="entry name" value="TPP_enzyme_N"/>
    <property type="match status" value="1"/>
</dbReference>
<dbReference type="EC" id="2.2.1.9" evidence="6"/>
<comment type="subunit">
    <text evidence="6">Homodimer.</text>
</comment>
<dbReference type="OrthoDB" id="9791859at2"/>
<evidence type="ECO:0000259" key="9">
    <source>
        <dbReference type="Pfam" id="PF02776"/>
    </source>
</evidence>
<evidence type="ECO:0000313" key="10">
    <source>
        <dbReference type="EMBL" id="SDS62695.1"/>
    </source>
</evidence>
<dbReference type="EMBL" id="LT629757">
    <property type="protein sequence ID" value="SDS62695.1"/>
    <property type="molecule type" value="Genomic_DNA"/>
</dbReference>
<dbReference type="HAMAP" id="MF_01659">
    <property type="entry name" value="MenD"/>
    <property type="match status" value="1"/>
</dbReference>
<keyword evidence="6" id="KW-0474">Menaquinone biosynthesis</keyword>
<evidence type="ECO:0000313" key="11">
    <source>
        <dbReference type="Proteomes" id="UP000198859"/>
    </source>
</evidence>
<dbReference type="SUPFAM" id="SSF52518">
    <property type="entry name" value="Thiamin diphosphate-binding fold (THDP-binding)"/>
    <property type="match status" value="2"/>
</dbReference>
<dbReference type="RefSeq" id="WP_091729740.1">
    <property type="nucleotide sequence ID" value="NZ_LT629757.1"/>
</dbReference>
<dbReference type="InterPro" id="IPR029061">
    <property type="entry name" value="THDP-binding"/>
</dbReference>
<feature type="domain" description="Thiamine pyrophosphate enzyme N-terminal TPP-binding" evidence="9">
    <location>
        <begin position="25"/>
        <end position="139"/>
    </location>
</feature>
<evidence type="ECO:0000256" key="7">
    <source>
        <dbReference type="SAM" id="MobiDB-lite"/>
    </source>
</evidence>
<comment type="pathway">
    <text evidence="6">Quinol/quinone metabolism; 1,4-dihydroxy-2-naphthoate biosynthesis; 1,4-dihydroxy-2-naphthoate from chorismate: step 2/7.</text>
</comment>
<dbReference type="NCBIfam" id="TIGR00173">
    <property type="entry name" value="menD"/>
    <property type="match status" value="1"/>
</dbReference>
<evidence type="ECO:0000256" key="1">
    <source>
        <dbReference type="ARBA" id="ARBA00022679"/>
    </source>
</evidence>
<comment type="catalytic activity">
    <reaction evidence="6">
        <text>isochorismate + 2-oxoglutarate + H(+) = 5-enolpyruvoyl-6-hydroxy-2-succinyl-cyclohex-3-ene-1-carboxylate + CO2</text>
        <dbReference type="Rhea" id="RHEA:25593"/>
        <dbReference type="ChEBI" id="CHEBI:15378"/>
        <dbReference type="ChEBI" id="CHEBI:16526"/>
        <dbReference type="ChEBI" id="CHEBI:16810"/>
        <dbReference type="ChEBI" id="CHEBI:29780"/>
        <dbReference type="ChEBI" id="CHEBI:58818"/>
        <dbReference type="EC" id="2.2.1.9"/>
    </reaction>
</comment>
<sequence length="549" mass="58193">MSPDAPEQPAPDREPAPAPQPSQVLATWLVDRLVEQGASEAVLCPGSRNAPLAFALAADERVRLHTRIDERTAGFLALGLAKASRRPVPVVTTSGTASANLHPAVLEAAHAGVRLVAVTADRPARLRGTGANQTTDQVRLFGDAAGFADLAAPDDTALEALFAVPGPVHLDVQLDDPLVPPPGQPVRPAPGPRARDAAPHPWRRRTDQVPLPLGRRTVVVAGDDAGPPARLLAQDADWPLLAEPSSGSRTGTHALRTYRLLLGTGLGDRVERVVVAGHPTLSRPVARLLARPDVEVVSVPAAGRWPTRPFPVDAEHEAVRAERDDPAWLEEWRAADRELSRRIDAFVAARPGLTPYEVAQVVDAANPPGGLLVVGASNPVRDLDLMAGAHPAGERRMVLANRGLAGIDGTLSTAIGAALARDRSTRATAYVGDVTFLHDLTGLVVGPREARPDLTIVVANDDGGSIFATLEQGGPAYADRFEQLFATPHGVDLAALCAATRTPHWRVESRAELEHALASPNGGIEVVEAVVRRDDRRELDEAIRALAHR</sequence>
<proteinExistence type="inferred from homology"/>
<dbReference type="Pfam" id="PF02775">
    <property type="entry name" value="TPP_enzyme_C"/>
    <property type="match status" value="1"/>
</dbReference>
<dbReference type="UniPathway" id="UPA00079"/>
<name>A0A1H1TQU5_9ACTN</name>